<dbReference type="EMBL" id="BARV01023329">
    <property type="protein sequence ID" value="GAI35493.1"/>
    <property type="molecule type" value="Genomic_DNA"/>
</dbReference>
<feature type="transmembrane region" description="Helical" evidence="12">
    <location>
        <begin position="120"/>
        <end position="139"/>
    </location>
</feature>
<evidence type="ECO:0000256" key="4">
    <source>
        <dbReference type="ARBA" id="ARBA00022475"/>
    </source>
</evidence>
<dbReference type="PANTHER" id="PTHR48086">
    <property type="entry name" value="SODIUM/PROLINE SYMPORTER-RELATED"/>
    <property type="match status" value="1"/>
</dbReference>
<dbReference type="Pfam" id="PF00474">
    <property type="entry name" value="SSF"/>
    <property type="match status" value="1"/>
</dbReference>
<keyword evidence="7 12" id="KW-1133">Transmembrane helix</keyword>
<dbReference type="InterPro" id="IPR050277">
    <property type="entry name" value="Sodium:Solute_Symporter"/>
</dbReference>
<evidence type="ECO:0000256" key="8">
    <source>
        <dbReference type="ARBA" id="ARBA00023053"/>
    </source>
</evidence>
<keyword evidence="5 12" id="KW-0812">Transmembrane</keyword>
<comment type="subcellular location">
    <subcellularLocation>
        <location evidence="1">Cell membrane</location>
        <topology evidence="1">Multi-pass membrane protein</topology>
    </subcellularLocation>
</comment>
<evidence type="ECO:0000256" key="12">
    <source>
        <dbReference type="SAM" id="Phobius"/>
    </source>
</evidence>
<dbReference type="GO" id="GO:0015293">
    <property type="term" value="F:symporter activity"/>
    <property type="evidence" value="ECO:0007669"/>
    <property type="project" value="UniProtKB-KW"/>
</dbReference>
<comment type="caution">
    <text evidence="13">The sequence shown here is derived from an EMBL/GenBank/DDBJ whole genome shotgun (WGS) entry which is preliminary data.</text>
</comment>
<evidence type="ECO:0000256" key="6">
    <source>
        <dbReference type="ARBA" id="ARBA00022847"/>
    </source>
</evidence>
<dbReference type="Gene3D" id="1.20.1730.10">
    <property type="entry name" value="Sodium/glucose cotransporter"/>
    <property type="match status" value="1"/>
</dbReference>
<evidence type="ECO:0000256" key="5">
    <source>
        <dbReference type="ARBA" id="ARBA00022692"/>
    </source>
</evidence>
<evidence type="ECO:0000256" key="3">
    <source>
        <dbReference type="ARBA" id="ARBA00022448"/>
    </source>
</evidence>
<evidence type="ECO:0008006" key="14">
    <source>
        <dbReference type="Google" id="ProtNLM"/>
    </source>
</evidence>
<keyword evidence="11" id="KW-0739">Sodium transport</keyword>
<dbReference type="AlphaFoldDB" id="X1MW63"/>
<dbReference type="GO" id="GO:0006814">
    <property type="term" value="P:sodium ion transport"/>
    <property type="evidence" value="ECO:0007669"/>
    <property type="project" value="UniProtKB-KW"/>
</dbReference>
<keyword evidence="8" id="KW-0915">Sodium</keyword>
<accession>X1MW63</accession>
<name>X1MW63_9ZZZZ</name>
<evidence type="ECO:0000256" key="9">
    <source>
        <dbReference type="ARBA" id="ARBA00023065"/>
    </source>
</evidence>
<feature type="transmembrane region" description="Helical" evidence="12">
    <location>
        <begin position="45"/>
        <end position="69"/>
    </location>
</feature>
<feature type="transmembrane region" description="Helical" evidence="12">
    <location>
        <begin position="75"/>
        <end position="99"/>
    </location>
</feature>
<dbReference type="GO" id="GO:0005886">
    <property type="term" value="C:plasma membrane"/>
    <property type="evidence" value="ECO:0007669"/>
    <property type="project" value="UniProtKB-SubCell"/>
</dbReference>
<feature type="transmembrane region" description="Helical" evidence="12">
    <location>
        <begin position="229"/>
        <end position="248"/>
    </location>
</feature>
<feature type="non-terminal residue" evidence="13">
    <location>
        <position position="260"/>
    </location>
</feature>
<proteinExistence type="inferred from homology"/>
<evidence type="ECO:0000256" key="2">
    <source>
        <dbReference type="ARBA" id="ARBA00006434"/>
    </source>
</evidence>
<sequence length="260" mass="28989">MNPVWIYLAIVIWFALGSIISWQARKRLGKGIAEYFLANRQIGSVIGAFTLSATVYSAFMMIGLVGLVYSTGIGAFGFEIVFLAASLVLMALFIPRFWIAGKKYGYVTPAELLGDRYENRAIAVIVAIIFIITLIPYTAVQLMGAGFLTETLSGGGIPYWLGSLILPIIAFVYAWWAGMRSVAWTDALQGIIMLIGSLALLGFIWVAFFPEGMFSTITTSFPEKLEFTWGFNMWLGLCLPWIFFMLLIPQVSQRFFIMKD</sequence>
<gene>
    <name evidence="13" type="ORF">S06H3_38297</name>
</gene>
<evidence type="ECO:0000256" key="1">
    <source>
        <dbReference type="ARBA" id="ARBA00004651"/>
    </source>
</evidence>
<evidence type="ECO:0000256" key="10">
    <source>
        <dbReference type="ARBA" id="ARBA00023136"/>
    </source>
</evidence>
<organism evidence="13">
    <name type="scientific">marine sediment metagenome</name>
    <dbReference type="NCBI Taxonomy" id="412755"/>
    <lineage>
        <taxon>unclassified sequences</taxon>
        <taxon>metagenomes</taxon>
        <taxon>ecological metagenomes</taxon>
    </lineage>
</organism>
<reference evidence="13" key="1">
    <citation type="journal article" date="2014" name="Front. Microbiol.">
        <title>High frequency of phylogenetically diverse reductive dehalogenase-homologous genes in deep subseafloor sedimentary metagenomes.</title>
        <authorList>
            <person name="Kawai M."/>
            <person name="Futagami T."/>
            <person name="Toyoda A."/>
            <person name="Takaki Y."/>
            <person name="Nishi S."/>
            <person name="Hori S."/>
            <person name="Arai W."/>
            <person name="Tsubouchi T."/>
            <person name="Morono Y."/>
            <person name="Uchiyama I."/>
            <person name="Ito T."/>
            <person name="Fujiyama A."/>
            <person name="Inagaki F."/>
            <person name="Takami H."/>
        </authorList>
    </citation>
    <scope>NUCLEOTIDE SEQUENCE</scope>
    <source>
        <strain evidence="13">Expedition CK06-06</strain>
    </source>
</reference>
<keyword evidence="6" id="KW-0769">Symport</keyword>
<keyword evidence="4" id="KW-1003">Cell membrane</keyword>
<keyword evidence="3" id="KW-0813">Transport</keyword>
<evidence type="ECO:0000256" key="7">
    <source>
        <dbReference type="ARBA" id="ARBA00022989"/>
    </source>
</evidence>
<feature type="transmembrane region" description="Helical" evidence="12">
    <location>
        <begin position="6"/>
        <end position="24"/>
    </location>
</feature>
<feature type="transmembrane region" description="Helical" evidence="12">
    <location>
        <begin position="190"/>
        <end position="209"/>
    </location>
</feature>
<keyword evidence="9" id="KW-0406">Ion transport</keyword>
<dbReference type="PROSITE" id="PS50283">
    <property type="entry name" value="NA_SOLUT_SYMP_3"/>
    <property type="match status" value="1"/>
</dbReference>
<protein>
    <recommendedName>
        <fullName evidence="14">Sodium:solute symporter family protein</fullName>
    </recommendedName>
</protein>
<evidence type="ECO:0000256" key="11">
    <source>
        <dbReference type="ARBA" id="ARBA00023201"/>
    </source>
</evidence>
<dbReference type="PANTHER" id="PTHR48086:SF3">
    <property type="entry name" value="SODIUM_PROLINE SYMPORTER"/>
    <property type="match status" value="1"/>
</dbReference>
<comment type="similarity">
    <text evidence="2">Belongs to the sodium:solute symporter (SSF) (TC 2.A.21) family.</text>
</comment>
<dbReference type="InterPro" id="IPR038377">
    <property type="entry name" value="Na/Glc_symporter_sf"/>
</dbReference>
<keyword evidence="10 12" id="KW-0472">Membrane</keyword>
<evidence type="ECO:0000313" key="13">
    <source>
        <dbReference type="EMBL" id="GAI35493.1"/>
    </source>
</evidence>
<dbReference type="InterPro" id="IPR001734">
    <property type="entry name" value="Na/solute_symporter"/>
</dbReference>
<feature type="transmembrane region" description="Helical" evidence="12">
    <location>
        <begin position="159"/>
        <end position="178"/>
    </location>
</feature>